<comment type="caution">
    <text evidence="2">The sequence shown here is derived from an EMBL/GenBank/DDBJ whole genome shotgun (WGS) entry which is preliminary data.</text>
</comment>
<feature type="domain" description="Dynein heavy chain tail" evidence="1">
    <location>
        <begin position="4"/>
        <end position="126"/>
    </location>
</feature>
<evidence type="ECO:0000313" key="2">
    <source>
        <dbReference type="EMBL" id="KAJ8921305.1"/>
    </source>
</evidence>
<name>A0AAV8W5J0_9CUCU</name>
<dbReference type="InterPro" id="IPR013594">
    <property type="entry name" value="Dynein_heavy_tail"/>
</dbReference>
<proteinExistence type="predicted"/>
<sequence length="154" mass="18038">MECVELQFWNLRLRNLQYIYEQLREPKVKSMAAVLEKTNSAYYSCFKDIFKNIVISLAEAKNICLYLTPLKKHIQLLEDTDFSECSPLLAPLMHVICLIWYNCKSFDQVKLIIILKQICNLLILELVIFTNNYMYYPGPTAIYYGVELTCDTIS</sequence>
<dbReference type="InterPro" id="IPR026983">
    <property type="entry name" value="DHC"/>
</dbReference>
<dbReference type="Proteomes" id="UP001159042">
    <property type="component" value="Unassembled WGS sequence"/>
</dbReference>
<dbReference type="GO" id="GO:0051959">
    <property type="term" value="F:dynein light intermediate chain binding"/>
    <property type="evidence" value="ECO:0007669"/>
    <property type="project" value="InterPro"/>
</dbReference>
<dbReference type="PANTHER" id="PTHR46532">
    <property type="entry name" value="MALE FERTILITY FACTOR KL5"/>
    <property type="match status" value="1"/>
</dbReference>
<reference evidence="2 3" key="1">
    <citation type="journal article" date="2023" name="Insect Mol. Biol.">
        <title>Genome sequencing provides insights into the evolution of gene families encoding plant cell wall-degrading enzymes in longhorned beetles.</title>
        <authorList>
            <person name="Shin N.R."/>
            <person name="Okamura Y."/>
            <person name="Kirsch R."/>
            <person name="Pauchet Y."/>
        </authorList>
    </citation>
    <scope>NUCLEOTIDE SEQUENCE [LARGE SCALE GENOMIC DNA]</scope>
    <source>
        <strain evidence="2">EAD_L_NR</strain>
    </source>
</reference>
<dbReference type="GO" id="GO:0045505">
    <property type="term" value="F:dynein intermediate chain binding"/>
    <property type="evidence" value="ECO:0007669"/>
    <property type="project" value="InterPro"/>
</dbReference>
<dbReference type="GO" id="GO:0005858">
    <property type="term" value="C:axonemal dynein complex"/>
    <property type="evidence" value="ECO:0007669"/>
    <property type="project" value="TreeGrafter"/>
</dbReference>
<dbReference type="PANTHER" id="PTHR46532:SF11">
    <property type="entry name" value="DYNEIN AXONEMAL HEAVY CHAIN 12"/>
    <property type="match status" value="1"/>
</dbReference>
<dbReference type="EMBL" id="JANEYG010000011">
    <property type="protein sequence ID" value="KAJ8921305.1"/>
    <property type="molecule type" value="Genomic_DNA"/>
</dbReference>
<accession>A0AAV8W5J0</accession>
<protein>
    <recommendedName>
        <fullName evidence="1">Dynein heavy chain tail domain-containing protein</fullName>
    </recommendedName>
</protein>
<dbReference type="Pfam" id="PF08385">
    <property type="entry name" value="DHC_N1"/>
    <property type="match status" value="1"/>
</dbReference>
<evidence type="ECO:0000313" key="3">
    <source>
        <dbReference type="Proteomes" id="UP001159042"/>
    </source>
</evidence>
<evidence type="ECO:0000259" key="1">
    <source>
        <dbReference type="Pfam" id="PF08385"/>
    </source>
</evidence>
<gene>
    <name evidence="2" type="ORF">NQ315_013779</name>
</gene>
<dbReference type="GO" id="GO:0007018">
    <property type="term" value="P:microtubule-based movement"/>
    <property type="evidence" value="ECO:0007669"/>
    <property type="project" value="InterPro"/>
</dbReference>
<keyword evidence="3" id="KW-1185">Reference proteome</keyword>
<organism evidence="2 3">
    <name type="scientific">Exocentrus adspersus</name>
    <dbReference type="NCBI Taxonomy" id="1586481"/>
    <lineage>
        <taxon>Eukaryota</taxon>
        <taxon>Metazoa</taxon>
        <taxon>Ecdysozoa</taxon>
        <taxon>Arthropoda</taxon>
        <taxon>Hexapoda</taxon>
        <taxon>Insecta</taxon>
        <taxon>Pterygota</taxon>
        <taxon>Neoptera</taxon>
        <taxon>Endopterygota</taxon>
        <taxon>Coleoptera</taxon>
        <taxon>Polyphaga</taxon>
        <taxon>Cucujiformia</taxon>
        <taxon>Chrysomeloidea</taxon>
        <taxon>Cerambycidae</taxon>
        <taxon>Lamiinae</taxon>
        <taxon>Acanthocinini</taxon>
        <taxon>Exocentrus</taxon>
    </lineage>
</organism>
<dbReference type="AlphaFoldDB" id="A0AAV8W5J0"/>